<evidence type="ECO:0000256" key="2">
    <source>
        <dbReference type="PROSITE-ProRule" id="PRU01213"/>
    </source>
</evidence>
<dbReference type="Proteomes" id="UP001202831">
    <property type="component" value="Unassembled WGS sequence"/>
</dbReference>
<evidence type="ECO:0000313" key="5">
    <source>
        <dbReference type="Proteomes" id="UP001202831"/>
    </source>
</evidence>
<proteinExistence type="predicted"/>
<dbReference type="Pfam" id="PF03459">
    <property type="entry name" value="TOBE"/>
    <property type="match status" value="1"/>
</dbReference>
<dbReference type="InterPro" id="IPR008995">
    <property type="entry name" value="Mo/tungstate-bd_C_term_dom"/>
</dbReference>
<comment type="caution">
    <text evidence="4">The sequence shown here is derived from an EMBL/GenBank/DDBJ whole genome shotgun (WGS) entry which is preliminary data.</text>
</comment>
<evidence type="ECO:0000259" key="3">
    <source>
        <dbReference type="PROSITE" id="PS51866"/>
    </source>
</evidence>
<gene>
    <name evidence="4" type="ORF">L2725_18865</name>
</gene>
<evidence type="ECO:0000256" key="1">
    <source>
        <dbReference type="ARBA" id="ARBA00022505"/>
    </source>
</evidence>
<evidence type="ECO:0000313" key="4">
    <source>
        <dbReference type="EMBL" id="MCL2915820.1"/>
    </source>
</evidence>
<dbReference type="RefSeq" id="WP_115135604.1">
    <property type="nucleotide sequence ID" value="NZ_JAKIKT010000008.1"/>
</dbReference>
<dbReference type="NCBIfam" id="TIGR00638">
    <property type="entry name" value="Mop"/>
    <property type="match status" value="1"/>
</dbReference>
<accession>A0ABT0NCI8</accession>
<dbReference type="InterPro" id="IPR004606">
    <property type="entry name" value="Mop_domain"/>
</dbReference>
<sequence>MKISARNTLTGTIKAIEEGVVNNEVTIELAPNVELTAVVTKASCERLGLTVGGNACAIIKASSVMVGVE</sequence>
<dbReference type="SUPFAM" id="SSF50331">
    <property type="entry name" value="MOP-like"/>
    <property type="match status" value="1"/>
</dbReference>
<protein>
    <submittedName>
        <fullName evidence="4">Molybdopterin-binding protein</fullName>
    </submittedName>
</protein>
<dbReference type="Gene3D" id="2.40.50.100">
    <property type="match status" value="1"/>
</dbReference>
<dbReference type="EMBL" id="JAKIKT010000008">
    <property type="protein sequence ID" value="MCL2915820.1"/>
    <property type="molecule type" value="Genomic_DNA"/>
</dbReference>
<keyword evidence="5" id="KW-1185">Reference proteome</keyword>
<dbReference type="PROSITE" id="PS51866">
    <property type="entry name" value="MOP"/>
    <property type="match status" value="1"/>
</dbReference>
<feature type="domain" description="Mop" evidence="3">
    <location>
        <begin position="2"/>
        <end position="68"/>
    </location>
</feature>
<dbReference type="InterPro" id="IPR005116">
    <property type="entry name" value="Transp-assoc_OB_typ1"/>
</dbReference>
<name>A0ABT0NCI8_9GAMM</name>
<organism evidence="4 5">
    <name type="scientific">Shewanella corallii</name>
    <dbReference type="NCBI Taxonomy" id="560080"/>
    <lineage>
        <taxon>Bacteria</taxon>
        <taxon>Pseudomonadati</taxon>
        <taxon>Pseudomonadota</taxon>
        <taxon>Gammaproteobacteria</taxon>
        <taxon>Alteromonadales</taxon>
        <taxon>Shewanellaceae</taxon>
        <taxon>Shewanella</taxon>
    </lineage>
</organism>
<keyword evidence="1 2" id="KW-0500">Molybdenum</keyword>
<reference evidence="4 5" key="1">
    <citation type="submission" date="2022-01" db="EMBL/GenBank/DDBJ databases">
        <title>Whole genome-based taxonomy of the Shewanellaceae.</title>
        <authorList>
            <person name="Martin-Rodriguez A.J."/>
        </authorList>
    </citation>
    <scope>NUCLEOTIDE SEQUENCE [LARGE SCALE GENOMIC DNA]</scope>
    <source>
        <strain evidence="4 5">DSM 21332</strain>
    </source>
</reference>